<feature type="binding site" evidence="4">
    <location>
        <position position="64"/>
    </location>
    <ligand>
        <name>(6R)-10-formyltetrahydrofolate</name>
        <dbReference type="ChEBI" id="CHEBI:195366"/>
    </ligand>
</feature>
<dbReference type="GO" id="GO:0006189">
    <property type="term" value="P:'de novo' IMP biosynthetic process"/>
    <property type="evidence" value="ECO:0007669"/>
    <property type="project" value="UniProtKB-UniRule"/>
</dbReference>
<evidence type="ECO:0000256" key="3">
    <source>
        <dbReference type="ARBA" id="ARBA00022755"/>
    </source>
</evidence>
<dbReference type="EC" id="2.1.2.2" evidence="4"/>
<dbReference type="PANTHER" id="PTHR43369:SF2">
    <property type="entry name" value="PHOSPHORIBOSYLGLYCINAMIDE FORMYLTRANSFERASE"/>
    <property type="match status" value="1"/>
</dbReference>
<keyword evidence="7" id="KW-1185">Reference proteome</keyword>
<evidence type="ECO:0000256" key="1">
    <source>
        <dbReference type="ARBA" id="ARBA00005054"/>
    </source>
</evidence>
<dbReference type="Pfam" id="PF00551">
    <property type="entry name" value="Formyl_trans_N"/>
    <property type="match status" value="1"/>
</dbReference>
<sequence length="184" mass="20228">MKVAIFASGSGSNFEAIVQGVQRGDLALEIVLLFCDQPDAYVIERAKKLNIPVKAFSPKEFSDRGTYEAEIIRILASCEVEFIVLAGYMRLIGAGLLGAYPQKIINIHPSLLPAFPGLHGIRDAFEAGVSKTGVTIHYIDEGIDTGPIIAQEEVTILPEDDLATLEKRIHQVEHRLYVEVLKKL</sequence>
<organism evidence="6 7">
    <name type="scientific">Vagococcus allomyrinae</name>
    <dbReference type="NCBI Taxonomy" id="2794353"/>
    <lineage>
        <taxon>Bacteria</taxon>
        <taxon>Bacillati</taxon>
        <taxon>Bacillota</taxon>
        <taxon>Bacilli</taxon>
        <taxon>Lactobacillales</taxon>
        <taxon>Enterococcaceae</taxon>
        <taxon>Vagococcus</taxon>
    </lineage>
</organism>
<dbReference type="HAMAP" id="MF_01930">
    <property type="entry name" value="PurN"/>
    <property type="match status" value="1"/>
</dbReference>
<feature type="binding site" evidence="4">
    <location>
        <begin position="89"/>
        <end position="92"/>
    </location>
    <ligand>
        <name>(6R)-10-formyltetrahydrofolate</name>
        <dbReference type="ChEBI" id="CHEBI:195366"/>
    </ligand>
</feature>
<dbReference type="InterPro" id="IPR036477">
    <property type="entry name" value="Formyl_transf_N_sf"/>
</dbReference>
<keyword evidence="3 4" id="KW-0658">Purine biosynthesis</keyword>
<dbReference type="AlphaFoldDB" id="A0A940PGJ0"/>
<dbReference type="RefSeq" id="WP_209531344.1">
    <property type="nucleotide sequence ID" value="NZ_JAEEGA010000017.1"/>
</dbReference>
<keyword evidence="2 4" id="KW-0808">Transferase</keyword>
<dbReference type="Proteomes" id="UP000674938">
    <property type="component" value="Unassembled WGS sequence"/>
</dbReference>
<reference evidence="6" key="1">
    <citation type="submission" date="2020-12" db="EMBL/GenBank/DDBJ databases">
        <title>Vagococcus allomyrinae sp. nov. and Enterococcus lavae sp. nov., isolated from the larvae of Allomyrina dichotoma.</title>
        <authorList>
            <person name="Lee S.D."/>
        </authorList>
    </citation>
    <scope>NUCLEOTIDE SEQUENCE</scope>
    <source>
        <strain evidence="6">BWB3-3</strain>
    </source>
</reference>
<dbReference type="CDD" id="cd08645">
    <property type="entry name" value="FMT_core_GART"/>
    <property type="match status" value="1"/>
</dbReference>
<dbReference type="InterPro" id="IPR002376">
    <property type="entry name" value="Formyl_transf_N"/>
</dbReference>
<comment type="caution">
    <text evidence="6">The sequence shown here is derived from an EMBL/GenBank/DDBJ whole genome shotgun (WGS) entry which is preliminary data.</text>
</comment>
<comment type="similarity">
    <text evidence="4">Belongs to the GART family.</text>
</comment>
<comment type="catalytic activity">
    <reaction evidence="4">
        <text>N(1)-(5-phospho-beta-D-ribosyl)glycinamide + (6R)-10-formyltetrahydrofolate = N(2)-formyl-N(1)-(5-phospho-beta-D-ribosyl)glycinamide + (6S)-5,6,7,8-tetrahydrofolate + H(+)</text>
        <dbReference type="Rhea" id="RHEA:15053"/>
        <dbReference type="ChEBI" id="CHEBI:15378"/>
        <dbReference type="ChEBI" id="CHEBI:57453"/>
        <dbReference type="ChEBI" id="CHEBI:143788"/>
        <dbReference type="ChEBI" id="CHEBI:147286"/>
        <dbReference type="ChEBI" id="CHEBI:195366"/>
        <dbReference type="EC" id="2.1.2.2"/>
    </reaction>
</comment>
<dbReference type="GO" id="GO:0004644">
    <property type="term" value="F:phosphoribosylglycinamide formyltransferase activity"/>
    <property type="evidence" value="ECO:0007669"/>
    <property type="project" value="UniProtKB-UniRule"/>
</dbReference>
<feature type="active site" description="Proton donor" evidence="4">
    <location>
        <position position="108"/>
    </location>
</feature>
<feature type="binding site" evidence="4">
    <location>
        <position position="106"/>
    </location>
    <ligand>
        <name>(6R)-10-formyltetrahydrofolate</name>
        <dbReference type="ChEBI" id="CHEBI:195366"/>
    </ligand>
</feature>
<proteinExistence type="inferred from homology"/>
<gene>
    <name evidence="4 6" type="primary">purN</name>
    <name evidence="6" type="ORF">I6N95_21130</name>
</gene>
<dbReference type="InterPro" id="IPR004607">
    <property type="entry name" value="GART"/>
</dbReference>
<feature type="domain" description="Formyl transferase N-terminal" evidence="5">
    <location>
        <begin position="1"/>
        <end position="181"/>
    </location>
</feature>
<evidence type="ECO:0000313" key="6">
    <source>
        <dbReference type="EMBL" id="MBP1043533.1"/>
    </source>
</evidence>
<comment type="pathway">
    <text evidence="1 4">Purine metabolism; IMP biosynthesis via de novo pathway; N(2)-formyl-N(1)-(5-phospho-D-ribosyl)glycinamide from N(1)-(5-phospho-D-ribosyl)glycinamide (10-formyl THF route): step 1/1.</text>
</comment>
<feature type="site" description="Raises pKa of active site His" evidence="4">
    <location>
        <position position="144"/>
    </location>
</feature>
<dbReference type="GO" id="GO:0005829">
    <property type="term" value="C:cytosol"/>
    <property type="evidence" value="ECO:0007669"/>
    <property type="project" value="TreeGrafter"/>
</dbReference>
<dbReference type="SUPFAM" id="SSF53328">
    <property type="entry name" value="Formyltransferase"/>
    <property type="match status" value="1"/>
</dbReference>
<evidence type="ECO:0000256" key="2">
    <source>
        <dbReference type="ARBA" id="ARBA00022679"/>
    </source>
</evidence>
<accession>A0A940PGJ0</accession>
<dbReference type="Gene3D" id="3.40.50.170">
    <property type="entry name" value="Formyl transferase, N-terminal domain"/>
    <property type="match status" value="1"/>
</dbReference>
<evidence type="ECO:0000259" key="5">
    <source>
        <dbReference type="Pfam" id="PF00551"/>
    </source>
</evidence>
<protein>
    <recommendedName>
        <fullName evidence="4">Phosphoribosylglycinamide formyltransferase</fullName>
        <ecNumber evidence="4">2.1.2.2</ecNumber>
    </recommendedName>
    <alternativeName>
        <fullName evidence="4">5'-phosphoribosylglycinamide transformylase</fullName>
    </alternativeName>
    <alternativeName>
        <fullName evidence="4">GAR transformylase</fullName>
        <shortName evidence="4">GART</shortName>
    </alternativeName>
</protein>
<comment type="function">
    <text evidence="4">Catalyzes the transfer of a formyl group from 10-formyltetrahydrofolate to 5-phospho-ribosyl-glycinamide (GAR), producing 5-phospho-ribosyl-N-formylglycinamide (FGAR) and tetrahydrofolate.</text>
</comment>
<dbReference type="NCBIfam" id="TIGR00639">
    <property type="entry name" value="PurN"/>
    <property type="match status" value="1"/>
</dbReference>
<name>A0A940PGJ0_9ENTE</name>
<evidence type="ECO:0000313" key="7">
    <source>
        <dbReference type="Proteomes" id="UP000674938"/>
    </source>
</evidence>
<dbReference type="PANTHER" id="PTHR43369">
    <property type="entry name" value="PHOSPHORIBOSYLGLYCINAMIDE FORMYLTRANSFERASE"/>
    <property type="match status" value="1"/>
</dbReference>
<feature type="binding site" evidence="4">
    <location>
        <begin position="11"/>
        <end position="13"/>
    </location>
    <ligand>
        <name>N(1)-(5-phospho-beta-D-ribosyl)glycinamide</name>
        <dbReference type="ChEBI" id="CHEBI:143788"/>
    </ligand>
</feature>
<dbReference type="EMBL" id="JAEEGA010000017">
    <property type="protein sequence ID" value="MBP1043533.1"/>
    <property type="molecule type" value="Genomic_DNA"/>
</dbReference>
<evidence type="ECO:0000256" key="4">
    <source>
        <dbReference type="HAMAP-Rule" id="MF_01930"/>
    </source>
</evidence>
<dbReference type="FunFam" id="3.40.50.170:FF:000007">
    <property type="entry name" value="Phosphoribosylglycinamide formyltransferase"/>
    <property type="match status" value="1"/>
</dbReference>